<evidence type="ECO:0000313" key="2">
    <source>
        <dbReference type="Proteomes" id="UP000680067"/>
    </source>
</evidence>
<protein>
    <submittedName>
        <fullName evidence="1">Uncharacterized protein</fullName>
    </submittedName>
</protein>
<organism evidence="1 2">
    <name type="scientific">Undibacterium luofuense</name>
    <dbReference type="NCBI Taxonomy" id="2828733"/>
    <lineage>
        <taxon>Bacteria</taxon>
        <taxon>Pseudomonadati</taxon>
        <taxon>Pseudomonadota</taxon>
        <taxon>Betaproteobacteria</taxon>
        <taxon>Burkholderiales</taxon>
        <taxon>Oxalobacteraceae</taxon>
        <taxon>Undibacterium</taxon>
    </lineage>
</organism>
<dbReference type="EMBL" id="JAGSPN010000001">
    <property type="protein sequence ID" value="MBR7780536.1"/>
    <property type="molecule type" value="Genomic_DNA"/>
</dbReference>
<reference evidence="1" key="1">
    <citation type="submission" date="2021-04" db="EMBL/GenBank/DDBJ databases">
        <title>novel species isolated from subtropical streams in China.</title>
        <authorList>
            <person name="Lu H."/>
        </authorList>
    </citation>
    <scope>NUCLEOTIDE SEQUENCE</scope>
    <source>
        <strain evidence="1">LFS511W</strain>
    </source>
</reference>
<name>A0A941I4I2_9BURK</name>
<proteinExistence type="predicted"/>
<dbReference type="RefSeq" id="WP_212685944.1">
    <property type="nucleotide sequence ID" value="NZ_CAXBSD010000131.1"/>
</dbReference>
<accession>A0A941I4I2</accession>
<gene>
    <name evidence="1" type="ORF">KDM89_00155</name>
</gene>
<dbReference type="Proteomes" id="UP000680067">
    <property type="component" value="Unassembled WGS sequence"/>
</dbReference>
<keyword evidence="2" id="KW-1185">Reference proteome</keyword>
<comment type="caution">
    <text evidence="1">The sequence shown here is derived from an EMBL/GenBank/DDBJ whole genome shotgun (WGS) entry which is preliminary data.</text>
</comment>
<sequence length="233" mass="26485">MPNVSGNAYSLNILSPVRNGLVPGQQISHADAIRDQLQGWNTEFNSPMALVPQTYLCRFYILDDVVIQSLPGGSAPDTLADWSLLESDKARRGAMPAQDHLQSAYLVFTSNFYCGQSGSPEPYLKGMWESISGRIRHLWQHCYGFEEVQDARSFIAYMRRCQLETSLFFVGSNDKPLEEQLKALYLKQEFSRFALEHQGLAPAALRQAYLAFMQRVQAENLHHPSWHPGQYRL</sequence>
<evidence type="ECO:0000313" key="1">
    <source>
        <dbReference type="EMBL" id="MBR7780536.1"/>
    </source>
</evidence>
<dbReference type="AlphaFoldDB" id="A0A941I4I2"/>